<dbReference type="InterPro" id="IPR029063">
    <property type="entry name" value="SAM-dependent_MTases_sf"/>
</dbReference>
<dbReference type="GO" id="GO:0009307">
    <property type="term" value="P:DNA restriction-modification system"/>
    <property type="evidence" value="ECO:0007669"/>
    <property type="project" value="UniProtKB-KW"/>
</dbReference>
<reference evidence="8 9" key="1">
    <citation type="submission" date="2019-08" db="EMBL/GenBank/DDBJ databases">
        <title>Complete genome sequence of Spiroplasma chinense CCH (DSM 19755).</title>
        <authorList>
            <person name="Shen H.-Y."/>
            <person name="Lin Y.-C."/>
            <person name="Chou L."/>
            <person name="Kuo C.-H."/>
        </authorList>
    </citation>
    <scope>NUCLEOTIDE SEQUENCE [LARGE SCALE GENOMIC DNA]</scope>
    <source>
        <strain evidence="8 9">CCH</strain>
    </source>
</reference>
<feature type="active site" evidence="5">
    <location>
        <position position="83"/>
    </location>
</feature>
<sequence>MKSIKVIELFAGVGGFRLGLEQYNKDLFDFVFTNQWEPGKKIQHAFDCYVNNFGSENAYNEDISKVKYDIPEDCDLLVGGFPCQDYSVAATNAKGIEGKKGVLWWEISWILEHKKPKMVLLENVDRLLKSPSNQRGRDFAIMLMNMHNLGYDVEWQVINAADYGMPQRRKRVFIFAKLRELSINENIERKEISLDVINVNSIFERDFPVIEKNIKKPNLFLEFVDTFQNELHVTSNYNLGKFFTKGFLINGYLYQYEVEVNKNLISSYKVLNDILLNDADIDKKYVLNASQLKKMKELKGAKKKERIKPNGEHYIYSEGKMSLNDEIYNPGRTMLTSESSLNRSTHIIKFKEGNRNRYRFITPVEAERLNCFPDNWTSSIESEKMRYFCMGNALVVDIITKLANQIETRIELFGNNKSIKVTKKADFNNKKNY</sequence>
<gene>
    <name evidence="8" type="primary">dcm</name>
    <name evidence="8" type="ORF">SCHIN_v1c07680</name>
</gene>
<comment type="catalytic activity">
    <reaction evidence="7">
        <text>a 2'-deoxycytidine in DNA + S-adenosyl-L-methionine = a 5-methyl-2'-deoxycytidine in DNA + S-adenosyl-L-homocysteine + H(+)</text>
        <dbReference type="Rhea" id="RHEA:13681"/>
        <dbReference type="Rhea" id="RHEA-COMP:11369"/>
        <dbReference type="Rhea" id="RHEA-COMP:11370"/>
        <dbReference type="ChEBI" id="CHEBI:15378"/>
        <dbReference type="ChEBI" id="CHEBI:57856"/>
        <dbReference type="ChEBI" id="CHEBI:59789"/>
        <dbReference type="ChEBI" id="CHEBI:85452"/>
        <dbReference type="ChEBI" id="CHEBI:85454"/>
        <dbReference type="EC" id="2.1.1.37"/>
    </reaction>
</comment>
<evidence type="ECO:0000256" key="1">
    <source>
        <dbReference type="ARBA" id="ARBA00022603"/>
    </source>
</evidence>
<dbReference type="Gene3D" id="3.90.120.10">
    <property type="entry name" value="DNA Methylase, subunit A, domain 2"/>
    <property type="match status" value="1"/>
</dbReference>
<dbReference type="SUPFAM" id="SSF53335">
    <property type="entry name" value="S-adenosyl-L-methionine-dependent methyltransferases"/>
    <property type="match status" value="1"/>
</dbReference>
<evidence type="ECO:0000256" key="5">
    <source>
        <dbReference type="PROSITE-ProRule" id="PRU01016"/>
    </source>
</evidence>
<dbReference type="PANTHER" id="PTHR46098:SF1">
    <property type="entry name" value="TRNA (CYTOSINE(38)-C(5))-METHYLTRANSFERASE"/>
    <property type="match status" value="1"/>
</dbReference>
<dbReference type="GO" id="GO:0003886">
    <property type="term" value="F:DNA (cytosine-5-)-methyltransferase activity"/>
    <property type="evidence" value="ECO:0007669"/>
    <property type="project" value="UniProtKB-EC"/>
</dbReference>
<keyword evidence="3 5" id="KW-0949">S-adenosyl-L-methionine</keyword>
<dbReference type="GO" id="GO:0032259">
    <property type="term" value="P:methylation"/>
    <property type="evidence" value="ECO:0007669"/>
    <property type="project" value="UniProtKB-KW"/>
</dbReference>
<evidence type="ECO:0000256" key="6">
    <source>
        <dbReference type="RuleBase" id="RU000416"/>
    </source>
</evidence>
<evidence type="ECO:0000313" key="9">
    <source>
        <dbReference type="Proteomes" id="UP000323144"/>
    </source>
</evidence>
<dbReference type="EMBL" id="CP043026">
    <property type="protein sequence ID" value="QEH61963.1"/>
    <property type="molecule type" value="Genomic_DNA"/>
</dbReference>
<comment type="similarity">
    <text evidence="5 6">Belongs to the class I-like SAM-binding methyltransferase superfamily. C5-methyltransferase family.</text>
</comment>
<dbReference type="PRINTS" id="PR00105">
    <property type="entry name" value="C5METTRFRASE"/>
</dbReference>
<dbReference type="InterPro" id="IPR018117">
    <property type="entry name" value="C5_DNA_meth_AS"/>
</dbReference>
<dbReference type="Proteomes" id="UP000323144">
    <property type="component" value="Chromosome"/>
</dbReference>
<keyword evidence="4" id="KW-0680">Restriction system</keyword>
<evidence type="ECO:0000256" key="3">
    <source>
        <dbReference type="ARBA" id="ARBA00022691"/>
    </source>
</evidence>
<keyword evidence="1 5" id="KW-0489">Methyltransferase</keyword>
<keyword evidence="9" id="KW-1185">Reference proteome</keyword>
<dbReference type="PROSITE" id="PS51679">
    <property type="entry name" value="SAM_MT_C5"/>
    <property type="match status" value="1"/>
</dbReference>
<protein>
    <recommendedName>
        <fullName evidence="7">Cytosine-specific methyltransferase</fullName>
        <ecNumber evidence="7">2.1.1.37</ecNumber>
    </recommendedName>
</protein>
<dbReference type="Gene3D" id="3.40.50.150">
    <property type="entry name" value="Vaccinia Virus protein VP39"/>
    <property type="match status" value="2"/>
</dbReference>
<evidence type="ECO:0000256" key="7">
    <source>
        <dbReference type="RuleBase" id="RU000417"/>
    </source>
</evidence>
<dbReference type="InterPro" id="IPR050750">
    <property type="entry name" value="C5-MTase"/>
</dbReference>
<name>A0A5B9Y592_9MOLU</name>
<dbReference type="NCBIfam" id="TIGR00675">
    <property type="entry name" value="dcm"/>
    <property type="match status" value="1"/>
</dbReference>
<evidence type="ECO:0000313" key="8">
    <source>
        <dbReference type="EMBL" id="QEH61963.1"/>
    </source>
</evidence>
<dbReference type="PROSITE" id="PS00094">
    <property type="entry name" value="C5_MTASE_1"/>
    <property type="match status" value="1"/>
</dbReference>
<accession>A0A5B9Y592</accession>
<dbReference type="AlphaFoldDB" id="A0A5B9Y592"/>
<keyword evidence="2 5" id="KW-0808">Transferase</keyword>
<dbReference type="RefSeq" id="WP_166508339.1">
    <property type="nucleotide sequence ID" value="NZ_CP043026.1"/>
</dbReference>
<dbReference type="REBASE" id="374640">
    <property type="entry name" value="M.Sch19755ORF7680P"/>
</dbReference>
<dbReference type="InterPro" id="IPR001525">
    <property type="entry name" value="C5_MeTfrase"/>
</dbReference>
<organism evidence="8 9">
    <name type="scientific">Spiroplasma chinense</name>
    <dbReference type="NCBI Taxonomy" id="216932"/>
    <lineage>
        <taxon>Bacteria</taxon>
        <taxon>Bacillati</taxon>
        <taxon>Mycoplasmatota</taxon>
        <taxon>Mollicutes</taxon>
        <taxon>Entomoplasmatales</taxon>
        <taxon>Spiroplasmataceae</taxon>
        <taxon>Spiroplasma</taxon>
    </lineage>
</organism>
<proteinExistence type="inferred from homology"/>
<dbReference type="Pfam" id="PF00145">
    <property type="entry name" value="DNA_methylase"/>
    <property type="match status" value="1"/>
</dbReference>
<dbReference type="PANTHER" id="PTHR46098">
    <property type="entry name" value="TRNA (CYTOSINE(38)-C(5))-METHYLTRANSFERASE"/>
    <property type="match status" value="1"/>
</dbReference>
<dbReference type="EC" id="2.1.1.37" evidence="7"/>
<evidence type="ECO:0000256" key="2">
    <source>
        <dbReference type="ARBA" id="ARBA00022679"/>
    </source>
</evidence>
<dbReference type="KEGG" id="schi:SCHIN_v1c07680"/>
<evidence type="ECO:0000256" key="4">
    <source>
        <dbReference type="ARBA" id="ARBA00022747"/>
    </source>
</evidence>